<dbReference type="SMART" id="SM00360">
    <property type="entry name" value="RRM"/>
    <property type="match status" value="2"/>
</dbReference>
<reference evidence="6 7" key="1">
    <citation type="journal article" date="2019" name="PLoS Biol.">
        <title>Sex chromosomes control vertical transmission of feminizing Wolbachia symbionts in an isopod.</title>
        <authorList>
            <person name="Becking T."/>
            <person name="Chebbi M.A."/>
            <person name="Giraud I."/>
            <person name="Moumen B."/>
            <person name="Laverre T."/>
            <person name="Caubet Y."/>
            <person name="Peccoud J."/>
            <person name="Gilbert C."/>
            <person name="Cordaux R."/>
        </authorList>
    </citation>
    <scope>NUCLEOTIDE SEQUENCE [LARGE SCALE GENOMIC DNA]</scope>
    <source>
        <strain evidence="6">ANa2</strain>
        <tissue evidence="6">Whole body excluding digestive tract and cuticle</tissue>
    </source>
</reference>
<sequence length="362" mass="39504">MVKEDITEPEQMRKLFIGGLDYRTTDEGLKEYFEQFGEIVDVVVMKDTKTKRSRGFGFVAFSRAYMVDEAQKNRPHKIDGRTVETKRAVPRNEINRPEAGVTVKKLFVGGLKDDIDEDDIREEFCQFGTVVTVIIPTEKDTQKKRKFAFVEFDDYDAVDKACLKKDITVKNKRVDVKKALSKNEMMMQQGNRSGGMNRGGGGGGPWGGRNDNNWGNNQNSGGWGDNRGGWGNQGNYGGPGGPGGYNQGGYNNPGPWQGGPSNQGWGGNQNNQGWGNNPGNYGGPGNNWNQGPNDFGNNYGQSYGGGPMRNQNYGQTNRSTPYNTGAPMGGYNAGGGGGYGMGGSGPNKRTNQVSHQVRQAKY</sequence>
<keyword evidence="6" id="KW-0687">Ribonucleoprotein</keyword>
<dbReference type="InterPro" id="IPR035979">
    <property type="entry name" value="RBD_domain_sf"/>
</dbReference>
<dbReference type="FunFam" id="3.30.70.330:FF:000040">
    <property type="entry name" value="Heterogeneous nuclear ribonucleoprotein A2/B1"/>
    <property type="match status" value="1"/>
</dbReference>
<keyword evidence="7" id="KW-1185">Reference proteome</keyword>
<dbReference type="InterPro" id="IPR012677">
    <property type="entry name" value="Nucleotide-bd_a/b_plait_sf"/>
</dbReference>
<feature type="compositionally biased region" description="Gly residues" evidence="4">
    <location>
        <begin position="192"/>
        <end position="207"/>
    </location>
</feature>
<dbReference type="GO" id="GO:0098687">
    <property type="term" value="C:chromosomal region"/>
    <property type="evidence" value="ECO:0007669"/>
    <property type="project" value="UniProtKB-ARBA"/>
</dbReference>
<protein>
    <submittedName>
        <fullName evidence="6">Heterogeneous nuclear ribonucleoprotein 87F</fullName>
    </submittedName>
</protein>
<evidence type="ECO:0000256" key="1">
    <source>
        <dbReference type="ARBA" id="ARBA00022737"/>
    </source>
</evidence>
<feature type="domain" description="RRM" evidence="5">
    <location>
        <begin position="13"/>
        <end position="90"/>
    </location>
</feature>
<dbReference type="PROSITE" id="PS50102">
    <property type="entry name" value="RRM"/>
    <property type="match status" value="2"/>
</dbReference>
<evidence type="ECO:0000256" key="3">
    <source>
        <dbReference type="PROSITE-ProRule" id="PRU00176"/>
    </source>
</evidence>
<dbReference type="CDD" id="cd12578">
    <property type="entry name" value="RRM1_hnRNPA_like"/>
    <property type="match status" value="1"/>
</dbReference>
<dbReference type="EMBL" id="SEYY01014425">
    <property type="protein sequence ID" value="KAB7500307.1"/>
    <property type="molecule type" value="Genomic_DNA"/>
</dbReference>
<dbReference type="PANTHER" id="PTHR48026">
    <property type="entry name" value="HOMOLOGOUS TO DROSOPHILA SQD (SQUID) PROTEIN"/>
    <property type="match status" value="1"/>
</dbReference>
<feature type="compositionally biased region" description="Gly residues" evidence="4">
    <location>
        <begin position="327"/>
        <end position="345"/>
    </location>
</feature>
<organism evidence="6 7">
    <name type="scientific">Armadillidium nasatum</name>
    <dbReference type="NCBI Taxonomy" id="96803"/>
    <lineage>
        <taxon>Eukaryota</taxon>
        <taxon>Metazoa</taxon>
        <taxon>Ecdysozoa</taxon>
        <taxon>Arthropoda</taxon>
        <taxon>Crustacea</taxon>
        <taxon>Multicrustacea</taxon>
        <taxon>Malacostraca</taxon>
        <taxon>Eumalacostraca</taxon>
        <taxon>Peracarida</taxon>
        <taxon>Isopoda</taxon>
        <taxon>Oniscidea</taxon>
        <taxon>Crinocheta</taxon>
        <taxon>Armadillidiidae</taxon>
        <taxon>Armadillidium</taxon>
    </lineage>
</organism>
<evidence type="ECO:0000313" key="6">
    <source>
        <dbReference type="EMBL" id="KAB7500307.1"/>
    </source>
</evidence>
<keyword evidence="2 3" id="KW-0694">RNA-binding</keyword>
<evidence type="ECO:0000313" key="7">
    <source>
        <dbReference type="Proteomes" id="UP000326759"/>
    </source>
</evidence>
<dbReference type="PANTHER" id="PTHR48026:SF14">
    <property type="entry name" value="HETEROGENEOUS NUCLEAR RIBONUCLEOPROTEIN A1"/>
    <property type="match status" value="1"/>
</dbReference>
<dbReference type="Pfam" id="PF00076">
    <property type="entry name" value="RRM_1"/>
    <property type="match status" value="2"/>
</dbReference>
<feature type="compositionally biased region" description="Polar residues" evidence="4">
    <location>
        <begin position="348"/>
        <end position="362"/>
    </location>
</feature>
<accession>A0A5N5T2E2</accession>
<feature type="compositionally biased region" description="Low complexity" evidence="4">
    <location>
        <begin position="208"/>
        <end position="220"/>
    </location>
</feature>
<feature type="compositionally biased region" description="Polar residues" evidence="4">
    <location>
        <begin position="309"/>
        <end position="323"/>
    </location>
</feature>
<proteinExistence type="predicted"/>
<feature type="domain" description="RRM" evidence="5">
    <location>
        <begin position="104"/>
        <end position="181"/>
    </location>
</feature>
<evidence type="ECO:0000256" key="4">
    <source>
        <dbReference type="SAM" id="MobiDB-lite"/>
    </source>
</evidence>
<dbReference type="AlphaFoldDB" id="A0A5N5T2E2"/>
<dbReference type="GO" id="GO:0003730">
    <property type="term" value="F:mRNA 3'-UTR binding"/>
    <property type="evidence" value="ECO:0007669"/>
    <property type="project" value="TreeGrafter"/>
</dbReference>
<dbReference type="Proteomes" id="UP000326759">
    <property type="component" value="Unassembled WGS sequence"/>
</dbReference>
<dbReference type="InterPro" id="IPR000504">
    <property type="entry name" value="RRM_dom"/>
</dbReference>
<name>A0A5N5T2E2_9CRUS</name>
<dbReference type="SUPFAM" id="SSF54928">
    <property type="entry name" value="RNA-binding domain, RBD"/>
    <property type="match status" value="2"/>
</dbReference>
<feature type="compositionally biased region" description="Low complexity" evidence="4">
    <location>
        <begin position="248"/>
        <end position="279"/>
    </location>
</feature>
<dbReference type="GO" id="GO:0071013">
    <property type="term" value="C:catalytic step 2 spliceosome"/>
    <property type="evidence" value="ECO:0007669"/>
    <property type="project" value="TreeGrafter"/>
</dbReference>
<evidence type="ECO:0000259" key="5">
    <source>
        <dbReference type="PROSITE" id="PS50102"/>
    </source>
</evidence>
<feature type="compositionally biased region" description="Gly residues" evidence="4">
    <location>
        <begin position="221"/>
        <end position="247"/>
    </location>
</feature>
<dbReference type="OrthoDB" id="1875751at2759"/>
<evidence type="ECO:0000256" key="2">
    <source>
        <dbReference type="ARBA" id="ARBA00022884"/>
    </source>
</evidence>
<dbReference type="Gene3D" id="3.30.70.330">
    <property type="match status" value="2"/>
</dbReference>
<dbReference type="GO" id="GO:0000398">
    <property type="term" value="P:mRNA splicing, via spliceosome"/>
    <property type="evidence" value="ECO:0007669"/>
    <property type="project" value="TreeGrafter"/>
</dbReference>
<comment type="caution">
    <text evidence="6">The sequence shown here is derived from an EMBL/GenBank/DDBJ whole genome shotgun (WGS) entry which is preliminary data.</text>
</comment>
<keyword evidence="1" id="KW-0677">Repeat</keyword>
<feature type="region of interest" description="Disordered" evidence="4">
    <location>
        <begin position="189"/>
        <end position="362"/>
    </location>
</feature>
<gene>
    <name evidence="6" type="ORF">Anas_03822</name>
</gene>